<dbReference type="OrthoDB" id="5056756at2759"/>
<keyword evidence="3" id="KW-1185">Reference proteome</keyword>
<evidence type="ECO:0000313" key="2">
    <source>
        <dbReference type="EMBL" id="KAJ4308711.1"/>
    </source>
</evidence>
<feature type="domain" description="DUF2293" evidence="1">
    <location>
        <begin position="41"/>
        <end position="92"/>
    </location>
</feature>
<proteinExistence type="predicted"/>
<dbReference type="InterPro" id="IPR018744">
    <property type="entry name" value="DUF2293"/>
</dbReference>
<comment type="caution">
    <text evidence="2">The sequence shown here is derived from an EMBL/GenBank/DDBJ whole genome shotgun (WGS) entry which is preliminary data.</text>
</comment>
<dbReference type="AlphaFoldDB" id="A0A9W8TB83"/>
<name>A0A9W8TB83_9HYPO</name>
<gene>
    <name evidence="2" type="ORF">N0V84_011939</name>
</gene>
<evidence type="ECO:0000313" key="3">
    <source>
        <dbReference type="Proteomes" id="UP001140502"/>
    </source>
</evidence>
<dbReference type="Proteomes" id="UP001140502">
    <property type="component" value="Unassembled WGS sequence"/>
</dbReference>
<reference evidence="2" key="1">
    <citation type="submission" date="2022-10" db="EMBL/GenBank/DDBJ databases">
        <title>Tapping the CABI collections for fungal endophytes: first genome assemblies for Collariella, Neodidymelliopsis, Ascochyta clinopodiicola, Didymella pomorum, Didymosphaeria variabile, Neocosmospora piperis and Neocucurbitaria cava.</title>
        <authorList>
            <person name="Hill R."/>
        </authorList>
    </citation>
    <scope>NUCLEOTIDE SEQUENCE</scope>
    <source>
        <strain evidence="2">IMI 366586</strain>
    </source>
</reference>
<organism evidence="2 3">
    <name type="scientific">Fusarium piperis</name>
    <dbReference type="NCBI Taxonomy" id="1435070"/>
    <lineage>
        <taxon>Eukaryota</taxon>
        <taxon>Fungi</taxon>
        <taxon>Dikarya</taxon>
        <taxon>Ascomycota</taxon>
        <taxon>Pezizomycotina</taxon>
        <taxon>Sordariomycetes</taxon>
        <taxon>Hypocreomycetidae</taxon>
        <taxon>Hypocreales</taxon>
        <taxon>Nectriaceae</taxon>
        <taxon>Fusarium</taxon>
        <taxon>Fusarium solani species complex</taxon>
    </lineage>
</organism>
<accession>A0A9W8TB83</accession>
<protein>
    <recommendedName>
        <fullName evidence="1">DUF2293 domain-containing protein</fullName>
    </recommendedName>
</protein>
<dbReference type="Pfam" id="PF10056">
    <property type="entry name" value="DUF2293"/>
    <property type="match status" value="1"/>
</dbReference>
<evidence type="ECO:0000259" key="1">
    <source>
        <dbReference type="Pfam" id="PF10056"/>
    </source>
</evidence>
<sequence>MAFPTSILKAVKQAERRTKPRRLRAVAKPDNNLWQEFLTTMRASYPGMPREERTQLAKLQMEKGQNRIVRSRKLPMTKRVEVAVWAHAWHVQERGGKQAGEILGEWQGKAEKK</sequence>
<dbReference type="EMBL" id="JAPEUR010000500">
    <property type="protein sequence ID" value="KAJ4308711.1"/>
    <property type="molecule type" value="Genomic_DNA"/>
</dbReference>